<proteinExistence type="inferred from homology"/>
<evidence type="ECO:0000313" key="3">
    <source>
        <dbReference type="EMBL" id="EOP81115.1"/>
    </source>
</evidence>
<evidence type="ECO:0000256" key="1">
    <source>
        <dbReference type="ARBA" id="ARBA00034117"/>
    </source>
</evidence>
<dbReference type="Proteomes" id="UP000014009">
    <property type="component" value="Unassembled WGS sequence"/>
</dbReference>
<dbReference type="AlphaFoldDB" id="A0A9W5VJ74"/>
<dbReference type="InterPro" id="IPR051768">
    <property type="entry name" value="Bact_secretion_toxin"/>
</dbReference>
<dbReference type="EMBL" id="AHEF01000093">
    <property type="protein sequence ID" value="EOP81115.1"/>
    <property type="molecule type" value="Genomic_DNA"/>
</dbReference>
<comment type="caution">
    <text evidence="3">The sequence shown here is derived from an EMBL/GenBank/DDBJ whole genome shotgun (WGS) entry which is preliminary data.</text>
</comment>
<comment type="similarity">
    <text evidence="1">In the N-terminal section; belongs to the LXG family.</text>
</comment>
<accession>A0A9W5VJ74</accession>
<sequence>MSLNMYLGEVHNQTQSMNAVCTATIQGMEQVIQSIDSFTSDTVLQGQTYDSAKAFFAETFRPLAQGIIYLCEELIRQNDTFPSQFQSQVASTDVIEQEILEQIREIDRMIASTEALNQAMPISGMDAMVNLFAVMRRKLQEKLEHLYEFNQTSSDNYNTAIQLAASIATGLAEVQSGKGFSPASGTFSTQGLNMEWVTSIQAITEDRKRQADNSIEEGAMCGKPKSDLEKAWDGLYDGAGKGVGDAWEGFKALGDGETWSDMWDAVVNYDETLPAMWNAFSDSFMNDVWHGDVESGFRWGSYLVTSVGLGLLGGKGLDKASKLARGANMYKVTEAFPTRLQPALAGVGLTGEAIVSTLPPSGNWGNYLSGYLMFARPSWRQSELDALKDNPNYREQVIFKDGLELEKKTKGSSIPDLYSDTVKHAIEVKNYDVSTPAKRTRLAYVIWKQVEARLKNLPEGTTQSIIVDIRGQEISATEILELKKKILDKTNDQVTIEIKKQ</sequence>
<gene>
    <name evidence="3" type="ORF">IGM_05579</name>
</gene>
<dbReference type="PROSITE" id="PS51756">
    <property type="entry name" value="LXG"/>
    <property type="match status" value="1"/>
</dbReference>
<feature type="domain" description="LXG" evidence="2">
    <location>
        <begin position="1"/>
        <end position="217"/>
    </location>
</feature>
<evidence type="ECO:0000259" key="2">
    <source>
        <dbReference type="PROSITE" id="PS51756"/>
    </source>
</evidence>
<dbReference type="RefSeq" id="WP_016099113.1">
    <property type="nucleotide sequence ID" value="NZ_KB976537.1"/>
</dbReference>
<protein>
    <submittedName>
        <fullName evidence="3">Cytoplasmic protein</fullName>
    </submittedName>
</protein>
<dbReference type="Pfam" id="PF04740">
    <property type="entry name" value="LXG"/>
    <property type="match status" value="1"/>
</dbReference>
<dbReference type="InterPro" id="IPR006829">
    <property type="entry name" value="LXG_dom"/>
</dbReference>
<evidence type="ECO:0000313" key="4">
    <source>
        <dbReference type="Proteomes" id="UP000014009"/>
    </source>
</evidence>
<name>A0A9W5VJ74_BACCE</name>
<reference evidence="3 4" key="1">
    <citation type="submission" date="2012-12" db="EMBL/GenBank/DDBJ databases">
        <title>The Genome Sequence of Bacillus cereus HuB4-4.</title>
        <authorList>
            <consortium name="The Broad Institute Genome Sequencing Platform"/>
            <consortium name="The Broad Institute Genome Sequencing Center for Infectious Disease"/>
            <person name="Feldgarden M."/>
            <person name="Van der Auwera G.A."/>
            <person name="Mahillon J."/>
            <person name="Duprez V."/>
            <person name="Timmery S."/>
            <person name="Mattelet C."/>
            <person name="Dierick K."/>
            <person name="Sun M."/>
            <person name="Yu Z."/>
            <person name="Zhu L."/>
            <person name="Hu X."/>
            <person name="Shank E.B."/>
            <person name="Swiecicka I."/>
            <person name="Hansen B.M."/>
            <person name="Andrup L."/>
            <person name="Walker B."/>
            <person name="Young S.K."/>
            <person name="Zeng Q."/>
            <person name="Gargeya S."/>
            <person name="Fitzgerald M."/>
            <person name="Haas B."/>
            <person name="Abouelleil A."/>
            <person name="Alvarado L."/>
            <person name="Arachchi H.M."/>
            <person name="Berlin A.M."/>
            <person name="Chapman S.B."/>
            <person name="Dewar J."/>
            <person name="Goldberg J."/>
            <person name="Griggs A."/>
            <person name="Gujja S."/>
            <person name="Hansen M."/>
            <person name="Howarth C."/>
            <person name="Imamovic A."/>
            <person name="Larimer J."/>
            <person name="McCowan C."/>
            <person name="Murphy C."/>
            <person name="Neiman D."/>
            <person name="Pearson M."/>
            <person name="Priest M."/>
            <person name="Roberts A."/>
            <person name="Saif S."/>
            <person name="Shea T."/>
            <person name="Sisk P."/>
            <person name="Sykes S."/>
            <person name="Wortman J."/>
            <person name="Nusbaum C."/>
            <person name="Birren B."/>
        </authorList>
    </citation>
    <scope>NUCLEOTIDE SEQUENCE [LARGE SCALE GENOMIC DNA]</scope>
    <source>
        <strain evidence="3 4">HuB4-4</strain>
    </source>
</reference>
<dbReference type="PANTHER" id="PTHR34976:SF1">
    <property type="entry name" value="TOXIN BC_0920"/>
    <property type="match status" value="1"/>
</dbReference>
<dbReference type="PANTHER" id="PTHR34976">
    <property type="entry name" value="RIBONUCLEASE YQCG-RELATED"/>
    <property type="match status" value="1"/>
</dbReference>
<organism evidence="3 4">
    <name type="scientific">Bacillus cereus HuB4-4</name>
    <dbReference type="NCBI Taxonomy" id="1053211"/>
    <lineage>
        <taxon>Bacteria</taxon>
        <taxon>Bacillati</taxon>
        <taxon>Bacillota</taxon>
        <taxon>Bacilli</taxon>
        <taxon>Bacillales</taxon>
        <taxon>Bacillaceae</taxon>
        <taxon>Bacillus</taxon>
        <taxon>Bacillus cereus group</taxon>
    </lineage>
</organism>